<feature type="repeat" description="Pumilio" evidence="4">
    <location>
        <begin position="14"/>
        <end position="52"/>
    </location>
</feature>
<dbReference type="PROSITE" id="PS50302">
    <property type="entry name" value="PUM"/>
    <property type="match status" value="1"/>
</dbReference>
<dbReference type="AlphaFoldDB" id="A0AAW2XS32"/>
<dbReference type="EMBL" id="JACGWN010000003">
    <property type="protein sequence ID" value="KAL0456898.1"/>
    <property type="molecule type" value="Genomic_DNA"/>
</dbReference>
<evidence type="ECO:0008006" key="6">
    <source>
        <dbReference type="Google" id="ProtNLM"/>
    </source>
</evidence>
<dbReference type="InterPro" id="IPR001313">
    <property type="entry name" value="Pumilio_RNA-bd_rpt"/>
</dbReference>
<sequence length="95" mass="11005">MEASDDGIITVAEEILDCRRAPHRLARNQFGNYVIQAVLKKTKERGFNSLYNAIVRRLEPRCRASRRRTAGGIRSTQDAYISDESNLYEWAVIFW</sequence>
<dbReference type="GO" id="GO:0003723">
    <property type="term" value="F:RNA binding"/>
    <property type="evidence" value="ECO:0007669"/>
    <property type="project" value="UniProtKB-KW"/>
</dbReference>
<proteinExistence type="predicted"/>
<dbReference type="InterPro" id="IPR011989">
    <property type="entry name" value="ARM-like"/>
</dbReference>
<keyword evidence="2" id="KW-0810">Translation regulation</keyword>
<evidence type="ECO:0000256" key="3">
    <source>
        <dbReference type="ARBA" id="ARBA00022884"/>
    </source>
</evidence>
<gene>
    <name evidence="5" type="ORF">Slati_1029000</name>
</gene>
<protein>
    <recommendedName>
        <fullName evidence="6">PUM-HD domain-containing protein</fullName>
    </recommendedName>
</protein>
<evidence type="ECO:0000256" key="2">
    <source>
        <dbReference type="ARBA" id="ARBA00022845"/>
    </source>
</evidence>
<reference evidence="5" key="2">
    <citation type="journal article" date="2024" name="Plant">
        <title>Genomic evolution and insights into agronomic trait innovations of Sesamum species.</title>
        <authorList>
            <person name="Miao H."/>
            <person name="Wang L."/>
            <person name="Qu L."/>
            <person name="Liu H."/>
            <person name="Sun Y."/>
            <person name="Le M."/>
            <person name="Wang Q."/>
            <person name="Wei S."/>
            <person name="Zheng Y."/>
            <person name="Lin W."/>
            <person name="Duan Y."/>
            <person name="Cao H."/>
            <person name="Xiong S."/>
            <person name="Wang X."/>
            <person name="Wei L."/>
            <person name="Li C."/>
            <person name="Ma Q."/>
            <person name="Ju M."/>
            <person name="Zhao R."/>
            <person name="Li G."/>
            <person name="Mu C."/>
            <person name="Tian Q."/>
            <person name="Mei H."/>
            <person name="Zhang T."/>
            <person name="Gao T."/>
            <person name="Zhang H."/>
        </authorList>
    </citation>
    <scope>NUCLEOTIDE SEQUENCE</scope>
    <source>
        <strain evidence="5">KEN1</strain>
    </source>
</reference>
<name>A0AAW2XS32_9LAMI</name>
<reference evidence="5" key="1">
    <citation type="submission" date="2020-06" db="EMBL/GenBank/DDBJ databases">
        <authorList>
            <person name="Li T."/>
            <person name="Hu X."/>
            <person name="Zhang T."/>
            <person name="Song X."/>
            <person name="Zhang H."/>
            <person name="Dai N."/>
            <person name="Sheng W."/>
            <person name="Hou X."/>
            <person name="Wei L."/>
        </authorList>
    </citation>
    <scope>NUCLEOTIDE SEQUENCE</scope>
    <source>
        <strain evidence="5">KEN1</strain>
        <tissue evidence="5">Leaf</tissue>
    </source>
</reference>
<evidence type="ECO:0000256" key="4">
    <source>
        <dbReference type="PROSITE-ProRule" id="PRU00317"/>
    </source>
</evidence>
<organism evidence="5">
    <name type="scientific">Sesamum latifolium</name>
    <dbReference type="NCBI Taxonomy" id="2727402"/>
    <lineage>
        <taxon>Eukaryota</taxon>
        <taxon>Viridiplantae</taxon>
        <taxon>Streptophyta</taxon>
        <taxon>Embryophyta</taxon>
        <taxon>Tracheophyta</taxon>
        <taxon>Spermatophyta</taxon>
        <taxon>Magnoliopsida</taxon>
        <taxon>eudicotyledons</taxon>
        <taxon>Gunneridae</taxon>
        <taxon>Pentapetalae</taxon>
        <taxon>asterids</taxon>
        <taxon>lamiids</taxon>
        <taxon>Lamiales</taxon>
        <taxon>Pedaliaceae</taxon>
        <taxon>Sesamum</taxon>
    </lineage>
</organism>
<dbReference type="GO" id="GO:0006417">
    <property type="term" value="P:regulation of translation"/>
    <property type="evidence" value="ECO:0007669"/>
    <property type="project" value="UniProtKB-KW"/>
</dbReference>
<dbReference type="Gene3D" id="1.25.10.10">
    <property type="entry name" value="Leucine-rich Repeat Variant"/>
    <property type="match status" value="1"/>
</dbReference>
<keyword evidence="3" id="KW-0694">RNA-binding</keyword>
<evidence type="ECO:0000313" key="5">
    <source>
        <dbReference type="EMBL" id="KAL0456898.1"/>
    </source>
</evidence>
<accession>A0AAW2XS32</accession>
<evidence type="ECO:0000256" key="1">
    <source>
        <dbReference type="ARBA" id="ARBA00022737"/>
    </source>
</evidence>
<keyword evidence="1" id="KW-0677">Repeat</keyword>
<comment type="caution">
    <text evidence="5">The sequence shown here is derived from an EMBL/GenBank/DDBJ whole genome shotgun (WGS) entry which is preliminary data.</text>
</comment>